<evidence type="ECO:0000256" key="4">
    <source>
        <dbReference type="ARBA" id="ARBA00022692"/>
    </source>
</evidence>
<feature type="transmembrane region" description="Helical" evidence="10">
    <location>
        <begin position="24"/>
        <end position="44"/>
    </location>
</feature>
<keyword evidence="3" id="KW-1003">Cell membrane</keyword>
<gene>
    <name evidence="11" type="primary">sugE</name>
    <name evidence="11" type="ordered locus">Bd2506</name>
</gene>
<dbReference type="STRING" id="264462.Bd2506"/>
<dbReference type="PANTHER" id="PTHR30561">
    <property type="entry name" value="SMR FAMILY PROTON-DEPENDENT DRUG EFFLUX TRANSPORTER SUGE"/>
    <property type="match status" value="1"/>
</dbReference>
<dbReference type="GO" id="GO:0022857">
    <property type="term" value="F:transmembrane transporter activity"/>
    <property type="evidence" value="ECO:0007669"/>
    <property type="project" value="InterPro"/>
</dbReference>
<dbReference type="Gene3D" id="1.10.3730.20">
    <property type="match status" value="1"/>
</dbReference>
<evidence type="ECO:0000256" key="5">
    <source>
        <dbReference type="ARBA" id="ARBA00022989"/>
    </source>
</evidence>
<dbReference type="GO" id="GO:0005886">
    <property type="term" value="C:plasma membrane"/>
    <property type="evidence" value="ECO:0007669"/>
    <property type="project" value="UniProtKB-SubCell"/>
</dbReference>
<keyword evidence="5 10" id="KW-1133">Transmembrane helix</keyword>
<dbReference type="InterPro" id="IPR037185">
    <property type="entry name" value="EmrE-like"/>
</dbReference>
<accession>Q6MKA2</accession>
<sequence>MCDVPGQDKTTLFSNERSVGMSNTVAWIILAIAGLLEVGWAIGLKYTEGFTKLVPSVLTLVALAGSMFLLARAATVLPIGTAYGVWVGIGALGAAILGIFLFNEAATPARLFFLALLLISIIGLKATAGGH</sequence>
<organism evidence="11 12">
    <name type="scientific">Bdellovibrio bacteriovorus (strain ATCC 15356 / DSM 50701 / NCIMB 9529 / HD100)</name>
    <dbReference type="NCBI Taxonomy" id="264462"/>
    <lineage>
        <taxon>Bacteria</taxon>
        <taxon>Pseudomonadati</taxon>
        <taxon>Bdellovibrionota</taxon>
        <taxon>Bdellovibrionia</taxon>
        <taxon>Bdellovibrionales</taxon>
        <taxon>Pseudobdellovibrionaceae</taxon>
        <taxon>Bdellovibrio</taxon>
    </lineage>
</organism>
<evidence type="ECO:0000313" key="11">
    <source>
        <dbReference type="EMBL" id="CAE80306.1"/>
    </source>
</evidence>
<dbReference type="EMBL" id="BX842652">
    <property type="protein sequence ID" value="CAE80306.1"/>
    <property type="molecule type" value="Genomic_DNA"/>
</dbReference>
<protein>
    <recommendedName>
        <fullName evidence="8">Guanidinium exporter</fullName>
    </recommendedName>
</protein>
<name>Q6MKA2_BDEBA</name>
<dbReference type="NCBIfam" id="NF008512">
    <property type="entry name" value="PRK11431.1"/>
    <property type="match status" value="1"/>
</dbReference>
<evidence type="ECO:0000256" key="8">
    <source>
        <dbReference type="ARBA" id="ARBA00039168"/>
    </source>
</evidence>
<dbReference type="HOGENOM" id="CLU_133067_1_1_7"/>
<dbReference type="InterPro" id="IPR000390">
    <property type="entry name" value="Small_drug/metabolite_transptr"/>
</dbReference>
<keyword evidence="2" id="KW-0813">Transport</keyword>
<comment type="subcellular location">
    <subcellularLocation>
        <location evidence="1 9">Cell membrane</location>
        <topology evidence="1 9">Multi-pass membrane protein</topology>
    </subcellularLocation>
</comment>
<reference evidence="11 12" key="1">
    <citation type="journal article" date="2004" name="Science">
        <title>A predator unmasked: life cycle of Bdellovibrio bacteriovorus from a genomic perspective.</title>
        <authorList>
            <person name="Rendulic S."/>
            <person name="Jagtap P."/>
            <person name="Rosinus A."/>
            <person name="Eppinger M."/>
            <person name="Baar C."/>
            <person name="Lanz C."/>
            <person name="Keller H."/>
            <person name="Lambert C."/>
            <person name="Evans K.J."/>
            <person name="Goesmann A."/>
            <person name="Meyer F."/>
            <person name="Sockett R.E."/>
            <person name="Schuster S.C."/>
        </authorList>
    </citation>
    <scope>NUCLEOTIDE SEQUENCE [LARGE SCALE GENOMIC DNA]</scope>
    <source>
        <strain evidence="12">ATCC 15356 / DSM 50701 / NCIMB 9529 / HD100</strain>
    </source>
</reference>
<dbReference type="InterPro" id="IPR045324">
    <property type="entry name" value="Small_multidrug_res"/>
</dbReference>
<evidence type="ECO:0000256" key="3">
    <source>
        <dbReference type="ARBA" id="ARBA00022475"/>
    </source>
</evidence>
<keyword evidence="6 10" id="KW-0472">Membrane</keyword>
<dbReference type="Pfam" id="PF00893">
    <property type="entry name" value="Multi_Drug_Res"/>
    <property type="match status" value="1"/>
</dbReference>
<evidence type="ECO:0000256" key="2">
    <source>
        <dbReference type="ARBA" id="ARBA00022448"/>
    </source>
</evidence>
<dbReference type="Proteomes" id="UP000008080">
    <property type="component" value="Chromosome"/>
</dbReference>
<feature type="transmembrane region" description="Helical" evidence="10">
    <location>
        <begin position="83"/>
        <end position="102"/>
    </location>
</feature>
<evidence type="ECO:0000256" key="7">
    <source>
        <dbReference type="ARBA" id="ARBA00038151"/>
    </source>
</evidence>
<evidence type="ECO:0000256" key="6">
    <source>
        <dbReference type="ARBA" id="ARBA00023136"/>
    </source>
</evidence>
<dbReference type="eggNOG" id="COG2076">
    <property type="taxonomic scope" value="Bacteria"/>
</dbReference>
<comment type="similarity">
    <text evidence="7">Belongs to the drug/metabolite transporter (DMT) superfamily. Small multidrug resistance (SMR) (TC 2.A.7.1) family. Gdx/SugE subfamily.</text>
</comment>
<evidence type="ECO:0000313" key="12">
    <source>
        <dbReference type="Proteomes" id="UP000008080"/>
    </source>
</evidence>
<evidence type="ECO:0000256" key="1">
    <source>
        <dbReference type="ARBA" id="ARBA00004651"/>
    </source>
</evidence>
<feature type="transmembrane region" description="Helical" evidence="10">
    <location>
        <begin position="109"/>
        <end position="128"/>
    </location>
</feature>
<dbReference type="FunFam" id="1.10.3730.20:FF:000001">
    <property type="entry name" value="Quaternary ammonium compound resistance transporter SugE"/>
    <property type="match status" value="1"/>
</dbReference>
<evidence type="ECO:0000256" key="9">
    <source>
        <dbReference type="RuleBase" id="RU003942"/>
    </source>
</evidence>
<dbReference type="AlphaFoldDB" id="Q6MKA2"/>
<dbReference type="PANTHER" id="PTHR30561:SF0">
    <property type="entry name" value="GUANIDINIUM EXPORTER"/>
    <property type="match status" value="1"/>
</dbReference>
<dbReference type="KEGG" id="bba:Bd2506"/>
<keyword evidence="4 9" id="KW-0812">Transmembrane</keyword>
<evidence type="ECO:0000256" key="10">
    <source>
        <dbReference type="SAM" id="Phobius"/>
    </source>
</evidence>
<dbReference type="SUPFAM" id="SSF103481">
    <property type="entry name" value="Multidrug resistance efflux transporter EmrE"/>
    <property type="match status" value="1"/>
</dbReference>
<feature type="transmembrane region" description="Helical" evidence="10">
    <location>
        <begin position="56"/>
        <end position="77"/>
    </location>
</feature>
<dbReference type="GO" id="GO:1990961">
    <property type="term" value="P:xenobiotic detoxification by transmembrane export across the plasma membrane"/>
    <property type="evidence" value="ECO:0007669"/>
    <property type="project" value="UniProtKB-ARBA"/>
</dbReference>
<keyword evidence="12" id="KW-1185">Reference proteome</keyword>
<proteinExistence type="inferred from homology"/>